<keyword evidence="4" id="KW-0963">Cytoplasm</keyword>
<dbReference type="GO" id="GO:0009401">
    <property type="term" value="P:phosphoenolpyruvate-dependent sugar phosphotransferase system"/>
    <property type="evidence" value="ECO:0007669"/>
    <property type="project" value="UniProtKB-KW"/>
</dbReference>
<feature type="domain" description="HPr" evidence="6">
    <location>
        <begin position="1"/>
        <end position="86"/>
    </location>
</feature>
<evidence type="ECO:0000256" key="1">
    <source>
        <dbReference type="ARBA" id="ARBA00003681"/>
    </source>
</evidence>
<dbReference type="RefSeq" id="WP_091541819.1">
    <property type="nucleotide sequence ID" value="NZ_FMUS01000008.1"/>
</dbReference>
<dbReference type="InterPro" id="IPR035895">
    <property type="entry name" value="HPr-like_sf"/>
</dbReference>
<keyword evidence="8" id="KW-1185">Reference proteome</keyword>
<dbReference type="InterPro" id="IPR001020">
    <property type="entry name" value="PTS_HPr_His_P_site"/>
</dbReference>
<dbReference type="PROSITE" id="PS51350">
    <property type="entry name" value="PTS_HPR_DOM"/>
    <property type="match status" value="1"/>
</dbReference>
<dbReference type="OrthoDB" id="9809047at2"/>
<proteinExistence type="predicted"/>
<dbReference type="PROSITE" id="PS00369">
    <property type="entry name" value="PTS_HPR_HIS"/>
    <property type="match status" value="1"/>
</dbReference>
<accession>A0A1G5FVZ3</accession>
<comment type="function">
    <text evidence="1">General (non sugar-specific) component of the phosphoenolpyruvate-dependent sugar phosphotransferase system (sugar PTS). This major carbohydrate active-transport system catalyzes the phosphorylation of incoming sugar substrates concomitantly with their translocation across the cell membrane. The phosphoryl group from phosphoenolpyruvate (PEP) is transferred to the phosphoryl carrier protein HPr by enzyme I. Phospho-HPr then transfers it to the PTS EIIA domain.</text>
</comment>
<dbReference type="PRINTS" id="PR00107">
    <property type="entry name" value="PHOSPHOCPHPR"/>
</dbReference>
<dbReference type="Gene3D" id="3.30.1340.10">
    <property type="entry name" value="HPr-like"/>
    <property type="match status" value="1"/>
</dbReference>
<dbReference type="SUPFAM" id="SSF55594">
    <property type="entry name" value="HPr-like"/>
    <property type="match status" value="1"/>
</dbReference>
<evidence type="ECO:0000259" key="6">
    <source>
        <dbReference type="PROSITE" id="PS51350"/>
    </source>
</evidence>
<comment type="subcellular location">
    <subcellularLocation>
        <location evidence="2">Cytoplasm</location>
    </subcellularLocation>
</comment>
<dbReference type="EMBL" id="FMUS01000008">
    <property type="protein sequence ID" value="SCY43307.1"/>
    <property type="molecule type" value="Genomic_DNA"/>
</dbReference>
<evidence type="ECO:0000256" key="2">
    <source>
        <dbReference type="ARBA" id="ARBA00004496"/>
    </source>
</evidence>
<name>A0A1G5FVZ3_9FIRM</name>
<dbReference type="Proteomes" id="UP000198636">
    <property type="component" value="Unassembled WGS sequence"/>
</dbReference>
<dbReference type="NCBIfam" id="TIGR01003">
    <property type="entry name" value="PTS_HPr_family"/>
    <property type="match status" value="1"/>
</dbReference>
<dbReference type="InterPro" id="IPR050399">
    <property type="entry name" value="HPr"/>
</dbReference>
<dbReference type="STRING" id="1120976.SAMN03080606_01509"/>
<protein>
    <recommendedName>
        <fullName evidence="3">Phosphocarrier protein HPr</fullName>
    </recommendedName>
</protein>
<dbReference type="InterPro" id="IPR000032">
    <property type="entry name" value="HPr-like"/>
</dbReference>
<dbReference type="AlphaFoldDB" id="A0A1G5FVZ3"/>
<gene>
    <name evidence="7" type="ORF">SAMN03080606_01509</name>
</gene>
<dbReference type="CDD" id="cd00367">
    <property type="entry name" value="PTS-HPr_like"/>
    <property type="match status" value="1"/>
</dbReference>
<dbReference type="PANTHER" id="PTHR33705:SF2">
    <property type="entry name" value="PHOSPHOCARRIER PROTEIN NPR"/>
    <property type="match status" value="1"/>
</dbReference>
<dbReference type="GO" id="GO:0005737">
    <property type="term" value="C:cytoplasm"/>
    <property type="evidence" value="ECO:0007669"/>
    <property type="project" value="UniProtKB-SubCell"/>
</dbReference>
<sequence>MIKREVVVYNKVGIHARPASQLVKLATKFKSDIQIEHKERLINAKSLMMLLSAGIRYEDKLMVIADGDDAKEAIDELVHFIETNEN</sequence>
<evidence type="ECO:0000313" key="8">
    <source>
        <dbReference type="Proteomes" id="UP000198636"/>
    </source>
</evidence>
<dbReference type="Pfam" id="PF00381">
    <property type="entry name" value="PTS-HPr"/>
    <property type="match status" value="1"/>
</dbReference>
<evidence type="ECO:0000256" key="5">
    <source>
        <dbReference type="ARBA" id="ARBA00022683"/>
    </source>
</evidence>
<organism evidence="7 8">
    <name type="scientific">Alkaliphilus peptidifermentans DSM 18978</name>
    <dbReference type="NCBI Taxonomy" id="1120976"/>
    <lineage>
        <taxon>Bacteria</taxon>
        <taxon>Bacillati</taxon>
        <taxon>Bacillota</taxon>
        <taxon>Clostridia</taxon>
        <taxon>Peptostreptococcales</taxon>
        <taxon>Natronincolaceae</taxon>
        <taxon>Alkaliphilus</taxon>
    </lineage>
</organism>
<evidence type="ECO:0000256" key="3">
    <source>
        <dbReference type="ARBA" id="ARBA00020422"/>
    </source>
</evidence>
<dbReference type="PANTHER" id="PTHR33705">
    <property type="entry name" value="PHOSPHOCARRIER PROTEIN HPR"/>
    <property type="match status" value="1"/>
</dbReference>
<evidence type="ECO:0000313" key="7">
    <source>
        <dbReference type="EMBL" id="SCY43307.1"/>
    </source>
</evidence>
<evidence type="ECO:0000256" key="4">
    <source>
        <dbReference type="ARBA" id="ARBA00022490"/>
    </source>
</evidence>
<keyword evidence="5" id="KW-0598">Phosphotransferase system</keyword>
<reference evidence="7 8" key="1">
    <citation type="submission" date="2016-10" db="EMBL/GenBank/DDBJ databases">
        <authorList>
            <person name="de Groot N.N."/>
        </authorList>
    </citation>
    <scope>NUCLEOTIDE SEQUENCE [LARGE SCALE GENOMIC DNA]</scope>
    <source>
        <strain evidence="7 8">DSM 18978</strain>
    </source>
</reference>